<feature type="domain" description="Remorin C-terminal" evidence="4">
    <location>
        <begin position="80"/>
        <end position="192"/>
    </location>
</feature>
<sequence>MGEEETQRADQEPAAEKAQERSGKEEEARNDVAEEKGVIPPLDQKPAPPVEEKVADPAVEKSSGGLVDREAMLASVATEKRLALIKAWEEKARKQKQRTTLQLSRRAYKRQTSVGSWENSNRAAVEAQLKKIEEDFDKKKAEYAEKMKNKLAEIHKVAEEKRAIVEATRREEFLKVEETATKYRDAGFVPKKFLGCFSF</sequence>
<evidence type="ECO:0000256" key="2">
    <source>
        <dbReference type="SAM" id="Coils"/>
    </source>
</evidence>
<gene>
    <name evidence="6" type="ORF">CJ030_MR2G016856</name>
</gene>
<feature type="region of interest" description="Disordered" evidence="3">
    <location>
        <begin position="1"/>
        <end position="66"/>
    </location>
</feature>
<evidence type="ECO:0000256" key="3">
    <source>
        <dbReference type="SAM" id="MobiDB-lite"/>
    </source>
</evidence>
<evidence type="ECO:0000256" key="1">
    <source>
        <dbReference type="ARBA" id="ARBA00005711"/>
    </source>
</evidence>
<keyword evidence="2" id="KW-0175">Coiled coil</keyword>
<dbReference type="Proteomes" id="UP000516437">
    <property type="component" value="Chromosome 2"/>
</dbReference>
<evidence type="ECO:0000259" key="4">
    <source>
        <dbReference type="Pfam" id="PF03763"/>
    </source>
</evidence>
<dbReference type="InterPro" id="IPR005518">
    <property type="entry name" value="Remorin_N"/>
</dbReference>
<comment type="similarity">
    <text evidence="1">Belongs to the remorin family.</text>
</comment>
<comment type="caution">
    <text evidence="6">The sequence shown here is derived from an EMBL/GenBank/DDBJ whole genome shotgun (WGS) entry which is preliminary data.</text>
</comment>
<feature type="compositionally biased region" description="Basic and acidic residues" evidence="3">
    <location>
        <begin position="1"/>
        <end position="37"/>
    </location>
</feature>
<reference evidence="6 7" key="1">
    <citation type="journal article" date="2019" name="Plant Biotechnol. J.">
        <title>The red bayberry genome and genetic basis of sex determination.</title>
        <authorList>
            <person name="Jia H.M."/>
            <person name="Jia H.J."/>
            <person name="Cai Q.L."/>
            <person name="Wang Y."/>
            <person name="Zhao H.B."/>
            <person name="Yang W.F."/>
            <person name="Wang G.Y."/>
            <person name="Li Y.H."/>
            <person name="Zhan D.L."/>
            <person name="Shen Y.T."/>
            <person name="Niu Q.F."/>
            <person name="Chang L."/>
            <person name="Qiu J."/>
            <person name="Zhao L."/>
            <person name="Xie H.B."/>
            <person name="Fu W.Y."/>
            <person name="Jin J."/>
            <person name="Li X.W."/>
            <person name="Jiao Y."/>
            <person name="Zhou C.C."/>
            <person name="Tu T."/>
            <person name="Chai C.Y."/>
            <person name="Gao J.L."/>
            <person name="Fan L.J."/>
            <person name="van de Weg E."/>
            <person name="Wang J.Y."/>
            <person name="Gao Z.S."/>
        </authorList>
    </citation>
    <scope>NUCLEOTIDE SEQUENCE [LARGE SCALE GENOMIC DNA]</scope>
    <source>
        <tissue evidence="6">Leaves</tissue>
    </source>
</reference>
<dbReference type="OrthoDB" id="684343at2759"/>
<evidence type="ECO:0000313" key="7">
    <source>
        <dbReference type="Proteomes" id="UP000516437"/>
    </source>
</evidence>
<dbReference type="AlphaFoldDB" id="A0A6A1WIK0"/>
<feature type="compositionally biased region" description="Basic and acidic residues" evidence="3">
    <location>
        <begin position="50"/>
        <end position="59"/>
    </location>
</feature>
<dbReference type="PANTHER" id="PTHR31775">
    <property type="entry name" value="OS02G0117200 PROTEIN"/>
    <property type="match status" value="1"/>
</dbReference>
<keyword evidence="7" id="KW-1185">Reference proteome</keyword>
<dbReference type="EMBL" id="RXIC02000020">
    <property type="protein sequence ID" value="KAB1223488.1"/>
    <property type="molecule type" value="Genomic_DNA"/>
</dbReference>
<feature type="domain" description="Remorin N-terminal" evidence="5">
    <location>
        <begin position="30"/>
        <end position="76"/>
    </location>
</feature>
<dbReference type="Pfam" id="PF03763">
    <property type="entry name" value="Remorin_C"/>
    <property type="match status" value="1"/>
</dbReference>
<name>A0A6A1WIK0_9ROSI</name>
<dbReference type="PANTHER" id="PTHR31775:SF29">
    <property type="entry name" value="REMORIN C-TERMINAL DOMAIN-CONTAINING PROTEIN"/>
    <property type="match status" value="1"/>
</dbReference>
<evidence type="ECO:0000313" key="6">
    <source>
        <dbReference type="EMBL" id="KAB1223488.1"/>
    </source>
</evidence>
<organism evidence="6 7">
    <name type="scientific">Morella rubra</name>
    <name type="common">Chinese bayberry</name>
    <dbReference type="NCBI Taxonomy" id="262757"/>
    <lineage>
        <taxon>Eukaryota</taxon>
        <taxon>Viridiplantae</taxon>
        <taxon>Streptophyta</taxon>
        <taxon>Embryophyta</taxon>
        <taxon>Tracheophyta</taxon>
        <taxon>Spermatophyta</taxon>
        <taxon>Magnoliopsida</taxon>
        <taxon>eudicotyledons</taxon>
        <taxon>Gunneridae</taxon>
        <taxon>Pentapetalae</taxon>
        <taxon>rosids</taxon>
        <taxon>fabids</taxon>
        <taxon>Fagales</taxon>
        <taxon>Myricaceae</taxon>
        <taxon>Morella</taxon>
    </lineage>
</organism>
<protein>
    <submittedName>
        <fullName evidence="6">Remorin</fullName>
    </submittedName>
</protein>
<dbReference type="InterPro" id="IPR005516">
    <property type="entry name" value="Remorin_C"/>
</dbReference>
<dbReference type="Pfam" id="PF03766">
    <property type="entry name" value="Remorin_N"/>
    <property type="match status" value="1"/>
</dbReference>
<evidence type="ECO:0000259" key="5">
    <source>
        <dbReference type="Pfam" id="PF03766"/>
    </source>
</evidence>
<accession>A0A6A1WIK0</accession>
<proteinExistence type="inferred from homology"/>
<feature type="coiled-coil region" evidence="2">
    <location>
        <begin position="122"/>
        <end position="160"/>
    </location>
</feature>